<dbReference type="Proteomes" id="UP001287356">
    <property type="component" value="Unassembled WGS sequence"/>
</dbReference>
<gene>
    <name evidence="2" type="ORF">B0T24DRAFT_661971</name>
</gene>
<name>A0AAE0NKZ6_9PEZI</name>
<feature type="region of interest" description="Disordered" evidence="1">
    <location>
        <begin position="149"/>
        <end position="192"/>
    </location>
</feature>
<reference evidence="2" key="1">
    <citation type="journal article" date="2023" name="Mol. Phylogenet. Evol.">
        <title>Genome-scale phylogeny and comparative genomics of the fungal order Sordariales.</title>
        <authorList>
            <person name="Hensen N."/>
            <person name="Bonometti L."/>
            <person name="Westerberg I."/>
            <person name="Brannstrom I.O."/>
            <person name="Guillou S."/>
            <person name="Cros-Aarteil S."/>
            <person name="Calhoun S."/>
            <person name="Haridas S."/>
            <person name="Kuo A."/>
            <person name="Mondo S."/>
            <person name="Pangilinan J."/>
            <person name="Riley R."/>
            <person name="LaButti K."/>
            <person name="Andreopoulos B."/>
            <person name="Lipzen A."/>
            <person name="Chen C."/>
            <person name="Yan M."/>
            <person name="Daum C."/>
            <person name="Ng V."/>
            <person name="Clum A."/>
            <person name="Steindorff A."/>
            <person name="Ohm R.A."/>
            <person name="Martin F."/>
            <person name="Silar P."/>
            <person name="Natvig D.O."/>
            <person name="Lalanne C."/>
            <person name="Gautier V."/>
            <person name="Ament-Velasquez S.L."/>
            <person name="Kruys A."/>
            <person name="Hutchinson M.I."/>
            <person name="Powell A.J."/>
            <person name="Barry K."/>
            <person name="Miller A.N."/>
            <person name="Grigoriev I.V."/>
            <person name="Debuchy R."/>
            <person name="Gladieux P."/>
            <person name="Hiltunen Thoren M."/>
            <person name="Johannesson H."/>
        </authorList>
    </citation>
    <scope>NUCLEOTIDE SEQUENCE</scope>
    <source>
        <strain evidence="2">CBS 958.72</strain>
    </source>
</reference>
<reference evidence="2" key="2">
    <citation type="submission" date="2023-06" db="EMBL/GenBank/DDBJ databases">
        <authorList>
            <consortium name="Lawrence Berkeley National Laboratory"/>
            <person name="Haridas S."/>
            <person name="Hensen N."/>
            <person name="Bonometti L."/>
            <person name="Westerberg I."/>
            <person name="Brannstrom I.O."/>
            <person name="Guillou S."/>
            <person name="Cros-Aarteil S."/>
            <person name="Calhoun S."/>
            <person name="Kuo A."/>
            <person name="Mondo S."/>
            <person name="Pangilinan J."/>
            <person name="Riley R."/>
            <person name="Labutti K."/>
            <person name="Andreopoulos B."/>
            <person name="Lipzen A."/>
            <person name="Chen C."/>
            <person name="Yanf M."/>
            <person name="Daum C."/>
            <person name="Ng V."/>
            <person name="Clum A."/>
            <person name="Steindorff A."/>
            <person name="Ohm R."/>
            <person name="Martin F."/>
            <person name="Silar P."/>
            <person name="Natvig D."/>
            <person name="Lalanne C."/>
            <person name="Gautier V."/>
            <person name="Ament-Velasquez S.L."/>
            <person name="Kruys A."/>
            <person name="Hutchinson M.I."/>
            <person name="Powell A.J."/>
            <person name="Barry K."/>
            <person name="Miller A.N."/>
            <person name="Grigoriev I.V."/>
            <person name="Debuchy R."/>
            <person name="Gladieux P."/>
            <person name="Thoren M.H."/>
            <person name="Johannesson H."/>
        </authorList>
    </citation>
    <scope>NUCLEOTIDE SEQUENCE</scope>
    <source>
        <strain evidence="2">CBS 958.72</strain>
    </source>
</reference>
<dbReference type="AlphaFoldDB" id="A0AAE0NKZ6"/>
<evidence type="ECO:0000313" key="3">
    <source>
        <dbReference type="Proteomes" id="UP001287356"/>
    </source>
</evidence>
<evidence type="ECO:0000256" key="1">
    <source>
        <dbReference type="SAM" id="MobiDB-lite"/>
    </source>
</evidence>
<feature type="compositionally biased region" description="Basic and acidic residues" evidence="1">
    <location>
        <begin position="149"/>
        <end position="161"/>
    </location>
</feature>
<feature type="compositionally biased region" description="Acidic residues" evidence="1">
    <location>
        <begin position="179"/>
        <end position="189"/>
    </location>
</feature>
<keyword evidence="3" id="KW-1185">Reference proteome</keyword>
<organism evidence="2 3">
    <name type="scientific">Lasiosphaeria ovina</name>
    <dbReference type="NCBI Taxonomy" id="92902"/>
    <lineage>
        <taxon>Eukaryota</taxon>
        <taxon>Fungi</taxon>
        <taxon>Dikarya</taxon>
        <taxon>Ascomycota</taxon>
        <taxon>Pezizomycotina</taxon>
        <taxon>Sordariomycetes</taxon>
        <taxon>Sordariomycetidae</taxon>
        <taxon>Sordariales</taxon>
        <taxon>Lasiosphaeriaceae</taxon>
        <taxon>Lasiosphaeria</taxon>
    </lineage>
</organism>
<dbReference type="EMBL" id="JAULSN010000001">
    <property type="protein sequence ID" value="KAK3383462.1"/>
    <property type="molecule type" value="Genomic_DNA"/>
</dbReference>
<sequence>MARPLEKSNMEKLVDAHAEARNGNEWTPQNHIYCRHFRLRFRLGSQCHLVKEEMWPYGLDGMADMVFLCRIAGEITCLRFRLRASTRPGSQGYLDKDQMRTDTVSILASPEDSARTNKIESMSTTVSAGTIESNRELYMELQKEAKAKYERDSKALEERNKSRSRGGNGGGSGRKSRIDEEEEEEEEDVPVEKCSQLLQKLVSNPDWKNVPSEWANMVFYTLPEEEDLEHRSFSSKRTVQAANTGKPRAPVVAAAGSGARRTDSTSSAGTFRPGRPALSDSSSYMGDTGSFVGRRRA</sequence>
<protein>
    <submittedName>
        <fullName evidence="2">Uncharacterized protein</fullName>
    </submittedName>
</protein>
<comment type="caution">
    <text evidence="2">The sequence shown here is derived from an EMBL/GenBank/DDBJ whole genome shotgun (WGS) entry which is preliminary data.</text>
</comment>
<feature type="region of interest" description="Disordered" evidence="1">
    <location>
        <begin position="235"/>
        <end position="297"/>
    </location>
</feature>
<evidence type="ECO:0000313" key="2">
    <source>
        <dbReference type="EMBL" id="KAK3383462.1"/>
    </source>
</evidence>
<feature type="region of interest" description="Disordered" evidence="1">
    <location>
        <begin position="107"/>
        <end position="126"/>
    </location>
</feature>
<accession>A0AAE0NKZ6</accession>
<proteinExistence type="predicted"/>